<protein>
    <recommendedName>
        <fullName evidence="5">DUF3887 domain-containing protein</fullName>
    </recommendedName>
</protein>
<proteinExistence type="predicted"/>
<evidence type="ECO:0000256" key="2">
    <source>
        <dbReference type="SAM" id="SignalP"/>
    </source>
</evidence>
<name>A0A940P437_9ENTE</name>
<feature type="compositionally biased region" description="Low complexity" evidence="1">
    <location>
        <begin position="138"/>
        <end position="158"/>
    </location>
</feature>
<keyword evidence="4" id="KW-1185">Reference proteome</keyword>
<comment type="caution">
    <text evidence="3">The sequence shown here is derived from an EMBL/GenBank/DDBJ whole genome shotgun (WGS) entry which is preliminary data.</text>
</comment>
<dbReference type="Proteomes" id="UP000674938">
    <property type="component" value="Unassembled WGS sequence"/>
</dbReference>
<dbReference type="Pfam" id="PF14039">
    <property type="entry name" value="YusW"/>
    <property type="match status" value="1"/>
</dbReference>
<evidence type="ECO:0008006" key="5">
    <source>
        <dbReference type="Google" id="ProtNLM"/>
    </source>
</evidence>
<dbReference type="RefSeq" id="WP_209526720.1">
    <property type="nucleotide sequence ID" value="NZ_JAEEGA010000005.1"/>
</dbReference>
<accession>A0A940P437</accession>
<reference evidence="3" key="1">
    <citation type="submission" date="2020-12" db="EMBL/GenBank/DDBJ databases">
        <title>Vagococcus allomyrinae sp. nov. and Enterococcus lavae sp. nov., isolated from the larvae of Allomyrina dichotoma.</title>
        <authorList>
            <person name="Lee S.D."/>
        </authorList>
    </citation>
    <scope>NUCLEOTIDE SEQUENCE</scope>
    <source>
        <strain evidence="3">BWB3-3</strain>
    </source>
</reference>
<evidence type="ECO:0000313" key="3">
    <source>
        <dbReference type="EMBL" id="MBP1041077.1"/>
    </source>
</evidence>
<keyword evidence="2" id="KW-0732">Signal</keyword>
<organism evidence="3 4">
    <name type="scientific">Vagococcus allomyrinae</name>
    <dbReference type="NCBI Taxonomy" id="2794353"/>
    <lineage>
        <taxon>Bacteria</taxon>
        <taxon>Bacillati</taxon>
        <taxon>Bacillota</taxon>
        <taxon>Bacilli</taxon>
        <taxon>Lactobacillales</taxon>
        <taxon>Enterococcaceae</taxon>
        <taxon>Vagococcus</taxon>
    </lineage>
</organism>
<feature type="signal peptide" evidence="2">
    <location>
        <begin position="1"/>
        <end position="30"/>
    </location>
</feature>
<dbReference type="EMBL" id="JAEEGA010000005">
    <property type="protein sequence ID" value="MBP1041077.1"/>
    <property type="molecule type" value="Genomic_DNA"/>
</dbReference>
<sequence length="263" mass="28598">MKVTKGLITASLIVSLGMANLAVPVISAHAATVEFENNYKSVISHSLNDLKGYTGKKNIKGLMTKLATPASWKAAGYKAAEAKVIAADFANQTYKVEALLTKMMNNEDLHFKVILLKTGYVKAEFGLESYGNAGSEIPGTELPGTSEPGEETPGTELPAETTGIKQLEIELDYKQGDVELQYQVNSNGTVKAQYQNKLDRVQLQGAQAEAKLNEVLAGIDFKTASQSDIVAHILTKLNLGSDYKQFQFQGQFTDNTKVKFKLK</sequence>
<evidence type="ECO:0000256" key="1">
    <source>
        <dbReference type="SAM" id="MobiDB-lite"/>
    </source>
</evidence>
<dbReference type="AlphaFoldDB" id="A0A940P437"/>
<dbReference type="InterPro" id="IPR025623">
    <property type="entry name" value="YusW"/>
</dbReference>
<feature type="region of interest" description="Disordered" evidence="1">
    <location>
        <begin position="134"/>
        <end position="158"/>
    </location>
</feature>
<evidence type="ECO:0000313" key="4">
    <source>
        <dbReference type="Proteomes" id="UP000674938"/>
    </source>
</evidence>
<gene>
    <name evidence="3" type="ORF">I6N95_08685</name>
</gene>
<feature type="chain" id="PRO_5037762665" description="DUF3887 domain-containing protein" evidence="2">
    <location>
        <begin position="31"/>
        <end position="263"/>
    </location>
</feature>